<protein>
    <submittedName>
        <fullName evidence="2">Uncharacterized protein</fullName>
    </submittedName>
</protein>
<proteinExistence type="predicted"/>
<name>A0AAV7RGX5_PLEWA</name>
<dbReference type="Proteomes" id="UP001066276">
    <property type="component" value="Chromosome 5"/>
</dbReference>
<evidence type="ECO:0000313" key="3">
    <source>
        <dbReference type="Proteomes" id="UP001066276"/>
    </source>
</evidence>
<sequence>MLRTLGAKKKADYRIFLTLTLAELLRRVGKLGEMASSSQWKDNPDKKQPSRPRHEGLILAPFELFHLGRLAKSFA</sequence>
<gene>
    <name evidence="2" type="ORF">NDU88_004037</name>
</gene>
<feature type="compositionally biased region" description="Basic and acidic residues" evidence="1">
    <location>
        <begin position="42"/>
        <end position="53"/>
    </location>
</feature>
<feature type="region of interest" description="Disordered" evidence="1">
    <location>
        <begin position="33"/>
        <end position="53"/>
    </location>
</feature>
<organism evidence="2 3">
    <name type="scientific">Pleurodeles waltl</name>
    <name type="common">Iberian ribbed newt</name>
    <dbReference type="NCBI Taxonomy" id="8319"/>
    <lineage>
        <taxon>Eukaryota</taxon>
        <taxon>Metazoa</taxon>
        <taxon>Chordata</taxon>
        <taxon>Craniata</taxon>
        <taxon>Vertebrata</taxon>
        <taxon>Euteleostomi</taxon>
        <taxon>Amphibia</taxon>
        <taxon>Batrachia</taxon>
        <taxon>Caudata</taxon>
        <taxon>Salamandroidea</taxon>
        <taxon>Salamandridae</taxon>
        <taxon>Pleurodelinae</taxon>
        <taxon>Pleurodeles</taxon>
    </lineage>
</organism>
<dbReference type="EMBL" id="JANPWB010000009">
    <property type="protein sequence ID" value="KAJ1151253.1"/>
    <property type="molecule type" value="Genomic_DNA"/>
</dbReference>
<comment type="caution">
    <text evidence="2">The sequence shown here is derived from an EMBL/GenBank/DDBJ whole genome shotgun (WGS) entry which is preliminary data.</text>
</comment>
<evidence type="ECO:0000313" key="2">
    <source>
        <dbReference type="EMBL" id="KAJ1151253.1"/>
    </source>
</evidence>
<accession>A0AAV7RGX5</accession>
<dbReference type="AlphaFoldDB" id="A0AAV7RGX5"/>
<evidence type="ECO:0000256" key="1">
    <source>
        <dbReference type="SAM" id="MobiDB-lite"/>
    </source>
</evidence>
<reference evidence="2" key="1">
    <citation type="journal article" date="2022" name="bioRxiv">
        <title>Sequencing and chromosome-scale assembly of the giantPleurodeles waltlgenome.</title>
        <authorList>
            <person name="Brown T."/>
            <person name="Elewa A."/>
            <person name="Iarovenko S."/>
            <person name="Subramanian E."/>
            <person name="Araus A.J."/>
            <person name="Petzold A."/>
            <person name="Susuki M."/>
            <person name="Suzuki K.-i.T."/>
            <person name="Hayashi T."/>
            <person name="Toyoda A."/>
            <person name="Oliveira C."/>
            <person name="Osipova E."/>
            <person name="Leigh N.D."/>
            <person name="Simon A."/>
            <person name="Yun M.H."/>
        </authorList>
    </citation>
    <scope>NUCLEOTIDE SEQUENCE</scope>
    <source>
        <strain evidence="2">20211129_DDA</strain>
        <tissue evidence="2">Liver</tissue>
    </source>
</reference>
<keyword evidence="3" id="KW-1185">Reference proteome</keyword>